<dbReference type="EC" id="2.7.7.65" evidence="2"/>
<dbReference type="STRING" id="1121937.GCA_000423125_03429"/>
<evidence type="ECO:0000259" key="5">
    <source>
        <dbReference type="PROSITE" id="PS50887"/>
    </source>
</evidence>
<proteinExistence type="predicted"/>
<reference evidence="6 7" key="1">
    <citation type="journal article" date="2018" name="Nat. Biotechnol.">
        <title>A standardized bacterial taxonomy based on genome phylogeny substantially revises the tree of life.</title>
        <authorList>
            <person name="Parks D.H."/>
            <person name="Chuvochina M."/>
            <person name="Waite D.W."/>
            <person name="Rinke C."/>
            <person name="Skarshewski A."/>
            <person name="Chaumeil P.A."/>
            <person name="Hugenholtz P."/>
        </authorList>
    </citation>
    <scope>NUCLEOTIDE SEQUENCE [LARGE SCALE GENOMIC DNA]</scope>
    <source>
        <strain evidence="6">UBA9158</strain>
    </source>
</reference>
<evidence type="ECO:0000256" key="3">
    <source>
        <dbReference type="ARBA" id="ARBA00034247"/>
    </source>
</evidence>
<accession>A0A3C1KIB1</accession>
<dbReference type="InterPro" id="IPR050469">
    <property type="entry name" value="Diguanylate_Cyclase"/>
</dbReference>
<dbReference type="InterPro" id="IPR000160">
    <property type="entry name" value="GGDEF_dom"/>
</dbReference>
<dbReference type="InterPro" id="IPR043128">
    <property type="entry name" value="Rev_trsase/Diguanyl_cyclase"/>
</dbReference>
<dbReference type="Pfam" id="PF07494">
    <property type="entry name" value="Reg_prop"/>
    <property type="match status" value="1"/>
</dbReference>
<dbReference type="SMART" id="SM00267">
    <property type="entry name" value="GGDEF"/>
    <property type="match status" value="1"/>
</dbReference>
<dbReference type="GO" id="GO:0005886">
    <property type="term" value="C:plasma membrane"/>
    <property type="evidence" value="ECO:0007669"/>
    <property type="project" value="TreeGrafter"/>
</dbReference>
<dbReference type="GO" id="GO:0043709">
    <property type="term" value="P:cell adhesion involved in single-species biofilm formation"/>
    <property type="evidence" value="ECO:0007669"/>
    <property type="project" value="TreeGrafter"/>
</dbReference>
<dbReference type="GO" id="GO:0052621">
    <property type="term" value="F:diguanylate cyclase activity"/>
    <property type="evidence" value="ECO:0007669"/>
    <property type="project" value="UniProtKB-EC"/>
</dbReference>
<evidence type="ECO:0000313" key="7">
    <source>
        <dbReference type="Proteomes" id="UP000259273"/>
    </source>
</evidence>
<gene>
    <name evidence="6" type="ORF">DCP75_00570</name>
</gene>
<keyword evidence="4" id="KW-0812">Transmembrane</keyword>
<name>A0A3C1KIB1_9GAMM</name>
<sequence length="971" mass="106645">MLLASLLSPSGFALNPDRLPSQYLFDRFGREEGLPSDTVWIARSDLNGFLWLGTKNGLARFDGVSFTLFNKQNQPAFRSNDIRDIEILDDGSMWLATYGGGVLHYVDGEFTAYTTAEGLSDDIVHDVLPAADGTLWFATSQGLSRLRGKEMRSWTQDDGLVDNRTFRLLEEPGGAIWVSTLTNGLSRFDGVHFTNFTEGSGLDSTQVHLLHNDPELGPMAATAAGTTYRLTESGPIVHESAALQTGMTLHSALRDRHGNLWLGTYGDGLWRVSKNGSLQAFPLATKQPGYVFELAEDAEGNVWAATMHGVHRLRDSDFLQFGPAEGLGAATFVVTQAPDDSIWTGTEGSGLFRLSTDHEVTQFTREQGLSSNDISSLLAEPDGSLWVGTFGGGLNHLHTDGAVTHYGKEKGLINSHVMGLQRDASGRLWVVTDGGLVWFDARRKRFVEETSLPATLLREIRSDALGRLWLTSNGGLMQLTGDGYTLWTEEEGLGSNLVSTTYTDAEGVVWIGSRESGLSRLEGGQLFQFTLEHGLPQLSVLAILEDDAGRLWMSGADGLVSVERAALNAVARGESKRFRARLYDETDGLRSAQFLGGFQPAGWKARDGRLWFPTNQGLVAVVPGDFSTLPPPPPPLIEAVRVNGERIPLADPLLLPADASTLEVDYTVPRLGAPHTLRFEYLLEGFDRDWHRVGSRRTAYFTGLPPGSLSLRVAASNHDAAQDASPRGAEVNLDIYRAPFWYQTWWFRIIAGLLAVLLAHRLYLLAIRRAMLRERQLELLVNRRTRELQIALSKVQEISRIDSLTGLANRRFLDENLDSTWAQCGEQHAPVSIIMLDIDCFKQYNDAVGHIAGDECLRKVAEALQSGVLRDEDLVARYGGEEFLALLPGADVGAVTQVAQRIRSLVKDLRIPHPNSPVSDYLTVSVGGATAWPAEKGTPDELIQRADQALYAAKAAGRDRVRIEENNGQMR</sequence>
<dbReference type="SUPFAM" id="SSF55073">
    <property type="entry name" value="Nucleotide cyclase"/>
    <property type="match status" value="1"/>
</dbReference>
<dbReference type="PANTHER" id="PTHR45138">
    <property type="entry name" value="REGULATORY COMPONENTS OF SENSORY TRANSDUCTION SYSTEM"/>
    <property type="match status" value="1"/>
</dbReference>
<dbReference type="NCBIfam" id="TIGR00254">
    <property type="entry name" value="GGDEF"/>
    <property type="match status" value="1"/>
</dbReference>
<dbReference type="Pfam" id="PF00990">
    <property type="entry name" value="GGDEF"/>
    <property type="match status" value="1"/>
</dbReference>
<dbReference type="Gene3D" id="3.30.70.270">
    <property type="match status" value="1"/>
</dbReference>
<feature type="domain" description="GGDEF" evidence="5">
    <location>
        <begin position="829"/>
        <end position="966"/>
    </location>
</feature>
<dbReference type="SUPFAM" id="SSF63829">
    <property type="entry name" value="Calcium-dependent phosphotriesterase"/>
    <property type="match status" value="2"/>
</dbReference>
<dbReference type="AlphaFoldDB" id="A0A3C1KIB1"/>
<comment type="caution">
    <text evidence="6">The sequence shown here is derived from an EMBL/GenBank/DDBJ whole genome shotgun (WGS) entry which is preliminary data.</text>
</comment>
<keyword evidence="4" id="KW-1133">Transmembrane helix</keyword>
<dbReference type="InterPro" id="IPR029787">
    <property type="entry name" value="Nucleotide_cyclase"/>
</dbReference>
<dbReference type="PANTHER" id="PTHR45138:SF9">
    <property type="entry name" value="DIGUANYLATE CYCLASE DGCM-RELATED"/>
    <property type="match status" value="1"/>
</dbReference>
<evidence type="ECO:0000313" key="6">
    <source>
        <dbReference type="EMBL" id="HAN26233.1"/>
    </source>
</evidence>
<dbReference type="InterPro" id="IPR011123">
    <property type="entry name" value="Y_Y_Y"/>
</dbReference>
<dbReference type="EMBL" id="DMND01000012">
    <property type="protein sequence ID" value="HAN26233.1"/>
    <property type="molecule type" value="Genomic_DNA"/>
</dbReference>
<evidence type="ECO:0000256" key="4">
    <source>
        <dbReference type="SAM" id="Phobius"/>
    </source>
</evidence>
<keyword evidence="4" id="KW-0472">Membrane</keyword>
<protein>
    <recommendedName>
        <fullName evidence="2">diguanylate cyclase</fullName>
        <ecNumber evidence="2">2.7.7.65</ecNumber>
    </recommendedName>
</protein>
<dbReference type="Gene3D" id="2.60.40.10">
    <property type="entry name" value="Immunoglobulins"/>
    <property type="match status" value="1"/>
</dbReference>
<dbReference type="InterPro" id="IPR011110">
    <property type="entry name" value="Reg_prop"/>
</dbReference>
<comment type="catalytic activity">
    <reaction evidence="3">
        <text>2 GTP = 3',3'-c-di-GMP + 2 diphosphate</text>
        <dbReference type="Rhea" id="RHEA:24898"/>
        <dbReference type="ChEBI" id="CHEBI:33019"/>
        <dbReference type="ChEBI" id="CHEBI:37565"/>
        <dbReference type="ChEBI" id="CHEBI:58805"/>
        <dbReference type="EC" id="2.7.7.65"/>
    </reaction>
</comment>
<evidence type="ECO:0000256" key="1">
    <source>
        <dbReference type="ARBA" id="ARBA00001946"/>
    </source>
</evidence>
<dbReference type="PROSITE" id="PS50887">
    <property type="entry name" value="GGDEF"/>
    <property type="match status" value="1"/>
</dbReference>
<dbReference type="InterPro" id="IPR015943">
    <property type="entry name" value="WD40/YVTN_repeat-like_dom_sf"/>
</dbReference>
<dbReference type="InterPro" id="IPR013783">
    <property type="entry name" value="Ig-like_fold"/>
</dbReference>
<dbReference type="Gene3D" id="2.130.10.10">
    <property type="entry name" value="YVTN repeat-like/Quinoprotein amine dehydrogenase"/>
    <property type="match status" value="3"/>
</dbReference>
<dbReference type="CDD" id="cd01949">
    <property type="entry name" value="GGDEF"/>
    <property type="match status" value="1"/>
</dbReference>
<dbReference type="GO" id="GO:1902201">
    <property type="term" value="P:negative regulation of bacterial-type flagellum-dependent cell motility"/>
    <property type="evidence" value="ECO:0007669"/>
    <property type="project" value="TreeGrafter"/>
</dbReference>
<comment type="cofactor">
    <cofactor evidence="1">
        <name>Mg(2+)</name>
        <dbReference type="ChEBI" id="CHEBI:18420"/>
    </cofactor>
</comment>
<feature type="transmembrane region" description="Helical" evidence="4">
    <location>
        <begin position="745"/>
        <end position="766"/>
    </location>
</feature>
<dbReference type="Proteomes" id="UP000259273">
    <property type="component" value="Unassembled WGS sequence"/>
</dbReference>
<evidence type="ECO:0000256" key="2">
    <source>
        <dbReference type="ARBA" id="ARBA00012528"/>
    </source>
</evidence>
<dbReference type="FunFam" id="3.30.70.270:FF:000001">
    <property type="entry name" value="Diguanylate cyclase domain protein"/>
    <property type="match status" value="1"/>
</dbReference>
<dbReference type="Pfam" id="PF07495">
    <property type="entry name" value="Y_Y_Y"/>
    <property type="match status" value="1"/>
</dbReference>
<organism evidence="6 7">
    <name type="scientific">Haliea salexigens</name>
    <dbReference type="NCBI Taxonomy" id="287487"/>
    <lineage>
        <taxon>Bacteria</taxon>
        <taxon>Pseudomonadati</taxon>
        <taxon>Pseudomonadota</taxon>
        <taxon>Gammaproteobacteria</taxon>
        <taxon>Cellvibrionales</taxon>
        <taxon>Halieaceae</taxon>
        <taxon>Haliea</taxon>
    </lineage>
</organism>